<dbReference type="Proteomes" id="UP000276133">
    <property type="component" value="Unassembled WGS sequence"/>
</dbReference>
<reference evidence="2 3" key="1">
    <citation type="journal article" date="2018" name="Sci. Rep.">
        <title>Genomic signatures of local adaptation to the degree of environmental predictability in rotifers.</title>
        <authorList>
            <person name="Franch-Gras L."/>
            <person name="Hahn C."/>
            <person name="Garcia-Roger E.M."/>
            <person name="Carmona M.J."/>
            <person name="Serra M."/>
            <person name="Gomez A."/>
        </authorList>
    </citation>
    <scope>NUCLEOTIDE SEQUENCE [LARGE SCALE GENOMIC DNA]</scope>
    <source>
        <strain evidence="2">HYR1</strain>
    </source>
</reference>
<protein>
    <submittedName>
        <fullName evidence="2">Uncharacterized protein</fullName>
    </submittedName>
</protein>
<comment type="caution">
    <text evidence="2">The sequence shown here is derived from an EMBL/GenBank/DDBJ whole genome shotgun (WGS) entry which is preliminary data.</text>
</comment>
<dbReference type="EMBL" id="REGN01001203">
    <property type="protein sequence ID" value="RNA36324.1"/>
    <property type="molecule type" value="Genomic_DNA"/>
</dbReference>
<keyword evidence="1" id="KW-0812">Transmembrane</keyword>
<dbReference type="AlphaFoldDB" id="A0A3M7SKC3"/>
<gene>
    <name evidence="2" type="ORF">BpHYR1_010712</name>
</gene>
<evidence type="ECO:0000313" key="3">
    <source>
        <dbReference type="Proteomes" id="UP000276133"/>
    </source>
</evidence>
<keyword evidence="1" id="KW-1133">Transmembrane helix</keyword>
<evidence type="ECO:0000313" key="2">
    <source>
        <dbReference type="EMBL" id="RNA36324.1"/>
    </source>
</evidence>
<organism evidence="2 3">
    <name type="scientific">Brachionus plicatilis</name>
    <name type="common">Marine rotifer</name>
    <name type="synonym">Brachionus muelleri</name>
    <dbReference type="NCBI Taxonomy" id="10195"/>
    <lineage>
        <taxon>Eukaryota</taxon>
        <taxon>Metazoa</taxon>
        <taxon>Spiralia</taxon>
        <taxon>Gnathifera</taxon>
        <taxon>Rotifera</taxon>
        <taxon>Eurotatoria</taxon>
        <taxon>Monogononta</taxon>
        <taxon>Pseudotrocha</taxon>
        <taxon>Ploima</taxon>
        <taxon>Brachionidae</taxon>
        <taxon>Brachionus</taxon>
    </lineage>
</organism>
<keyword evidence="1" id="KW-0472">Membrane</keyword>
<name>A0A3M7SKC3_BRAPC</name>
<feature type="transmembrane region" description="Helical" evidence="1">
    <location>
        <begin position="53"/>
        <end position="71"/>
    </location>
</feature>
<keyword evidence="3" id="KW-1185">Reference proteome</keyword>
<evidence type="ECO:0000256" key="1">
    <source>
        <dbReference type="SAM" id="Phobius"/>
    </source>
</evidence>
<sequence>MFISGLDSGHYQQFTDSENDLDVTLSRNLKFSAHIRLHANKASAILGRLRPTFRFWAVYMVSLLFCAFVRIHRKHAAIFWCSHTAKHIYVLILFSSSRIKKDTQSEFSEFSYKWFSKNFDG</sequence>
<proteinExistence type="predicted"/>
<accession>A0A3M7SKC3</accession>